<dbReference type="InterPro" id="IPR025522">
    <property type="entry name" value="DUF4410"/>
</dbReference>
<name>A0A1X7GQ18_TRICW</name>
<evidence type="ECO:0000256" key="1">
    <source>
        <dbReference type="SAM" id="SignalP"/>
    </source>
</evidence>
<accession>A0A1X7GQ18</accession>
<feature type="signal peptide" evidence="1">
    <location>
        <begin position="1"/>
        <end position="21"/>
    </location>
</feature>
<organism evidence="2 3">
    <name type="scientific">Trinickia caryophylli</name>
    <name type="common">Paraburkholderia caryophylli</name>
    <dbReference type="NCBI Taxonomy" id="28094"/>
    <lineage>
        <taxon>Bacteria</taxon>
        <taxon>Pseudomonadati</taxon>
        <taxon>Pseudomonadota</taxon>
        <taxon>Betaproteobacteria</taxon>
        <taxon>Burkholderiales</taxon>
        <taxon>Burkholderiaceae</taxon>
        <taxon>Trinickia</taxon>
    </lineage>
</organism>
<keyword evidence="1" id="KW-0732">Signal</keyword>
<proteinExistence type="predicted"/>
<evidence type="ECO:0000313" key="3">
    <source>
        <dbReference type="Proteomes" id="UP000192911"/>
    </source>
</evidence>
<dbReference type="AlphaFoldDB" id="A0A1X7GQ18"/>
<evidence type="ECO:0008006" key="4">
    <source>
        <dbReference type="Google" id="ProtNLM"/>
    </source>
</evidence>
<reference evidence="3" key="1">
    <citation type="submission" date="2017-04" db="EMBL/GenBank/DDBJ databases">
        <authorList>
            <person name="Varghese N."/>
            <person name="Submissions S."/>
        </authorList>
    </citation>
    <scope>NUCLEOTIDE SEQUENCE [LARGE SCALE GENOMIC DNA]</scope>
    <source>
        <strain evidence="3">Ballard 720</strain>
    </source>
</reference>
<gene>
    <name evidence="2" type="ORF">SAMN06295900_11748</name>
</gene>
<evidence type="ECO:0000313" key="2">
    <source>
        <dbReference type="EMBL" id="SMF72782.1"/>
    </source>
</evidence>
<dbReference type="Proteomes" id="UP000192911">
    <property type="component" value="Unassembled WGS sequence"/>
</dbReference>
<dbReference type="EMBL" id="FXAH01000017">
    <property type="protein sequence ID" value="SMF72782.1"/>
    <property type="molecule type" value="Genomic_DNA"/>
</dbReference>
<dbReference type="PROSITE" id="PS51257">
    <property type="entry name" value="PROKAR_LIPOPROTEIN"/>
    <property type="match status" value="1"/>
</dbReference>
<feature type="chain" id="PRO_5013072746" description="Lipoprotein" evidence="1">
    <location>
        <begin position="22"/>
        <end position="163"/>
    </location>
</feature>
<dbReference type="Pfam" id="PF14366">
    <property type="entry name" value="DUF4410"/>
    <property type="match status" value="1"/>
</dbReference>
<keyword evidence="3" id="KW-1185">Reference proteome</keyword>
<sequence>MISRSLAISGAAVALILSGCAATQPEIEAAHVGSPGLKTVLGAGVAEPTVDAGDHEVSSAVRAGLIEAFDRQAQKAGVKIVAGGVPVKISVVEYSTRSNVARVMLGVLAGRDHIKATVNVGDARFDVEDSAHSAINGIDVVAEDVGIEAANGVAKLAGLPVGQ</sequence>
<protein>
    <recommendedName>
        <fullName evidence="4">Lipoprotein</fullName>
    </recommendedName>
</protein>